<evidence type="ECO:0000259" key="23">
    <source>
        <dbReference type="PROSITE" id="PS51659"/>
    </source>
</evidence>
<dbReference type="InterPro" id="IPR015827">
    <property type="entry name" value="Fut8"/>
</dbReference>
<dbReference type="EC" id="2.4.1.68" evidence="3 15"/>
<evidence type="ECO:0000259" key="22">
    <source>
        <dbReference type="PROSITE" id="PS50002"/>
    </source>
</evidence>
<feature type="domain" description="GT23" evidence="23">
    <location>
        <begin position="198"/>
        <end position="485"/>
    </location>
</feature>
<comment type="subcellular location">
    <subcellularLocation>
        <location evidence="1">Golgi apparatus</location>
        <location evidence="1">Golgi stack membrane</location>
        <topology evidence="1">Single-pass type II membrane protein</topology>
    </subcellularLocation>
</comment>
<dbReference type="CDD" id="cd11300">
    <property type="entry name" value="Fut8_like"/>
    <property type="match status" value="1"/>
</dbReference>
<feature type="short sequence motif" description="SH3-binding" evidence="17">
    <location>
        <begin position="291"/>
        <end position="297"/>
    </location>
</feature>
<evidence type="ECO:0000256" key="7">
    <source>
        <dbReference type="ARBA" id="ARBA00022679"/>
    </source>
</evidence>
<dbReference type="PANTHER" id="PTHR13132">
    <property type="entry name" value="ALPHA- 1,6 -FUCOSYLTRANSFERASE"/>
    <property type="match status" value="1"/>
</dbReference>
<keyword evidence="13 18" id="KW-1015">Disulfide bond</keyword>
<evidence type="ECO:0000313" key="25">
    <source>
        <dbReference type="Proteomes" id="UP000242188"/>
    </source>
</evidence>
<dbReference type="Proteomes" id="UP000242188">
    <property type="component" value="Unassembled WGS sequence"/>
</dbReference>
<dbReference type="GO" id="GO:0006487">
    <property type="term" value="P:protein N-linked glycosylation"/>
    <property type="evidence" value="ECO:0007669"/>
    <property type="project" value="TreeGrafter"/>
</dbReference>
<evidence type="ECO:0000256" key="20">
    <source>
        <dbReference type="PROSITE-ProRule" id="PRU00992"/>
    </source>
</evidence>
<evidence type="ECO:0000256" key="10">
    <source>
        <dbReference type="ARBA" id="ARBA00022989"/>
    </source>
</evidence>
<dbReference type="CDD" id="cd11792">
    <property type="entry name" value="SH3_Fut8"/>
    <property type="match status" value="1"/>
</dbReference>
<feature type="disulfide bond" evidence="18">
    <location>
        <begin position="210"/>
        <end position="214"/>
    </location>
</feature>
<keyword evidence="9" id="KW-0735">Signal-anchor</keyword>
<protein>
    <recommendedName>
        <fullName evidence="4 15">Alpha-(1,6)-fucosyltransferase</fullName>
        <ecNumber evidence="3 15">2.4.1.68</ecNumber>
    </recommendedName>
</protein>
<keyword evidence="25" id="KW-1185">Reference proteome</keyword>
<comment type="catalytic activity">
    <reaction evidence="14 15">
        <text>N(4)-{beta-D-GlcNAc-(1-&gt;2)-alpha-D-Man-(1-&gt;3)-[beta-D-GlcNAc-(1-&gt;2)-alpha-D-Man-(1-&gt;6)]-beta-D-Man-(1-&gt;4)-beta-D-GlcNAc-(1-&gt;4)-beta-D-GlcNAc}-L-asparaginyl-[protein] + GDP-beta-L-fucose = an N(4)-{beta-D-GlcNAc-(1-&gt;2)-alpha-D-Man-(1-&gt;3)-[beta-D-GlcNAc-(1-&gt;2)-alpha-D-Man-(1-&gt;6)]-beta-D-Man-(1-&gt;4)-beta-D-GlcNAc-(1-&gt;4)-[alpha-L-Fuc-(1-&gt;6)]-beta-D-GlcNAc}-L-asparaginyl-[protein] + GDP + H(+)</text>
        <dbReference type="Rhea" id="RHEA:12985"/>
        <dbReference type="Rhea" id="RHEA-COMP:13526"/>
        <dbReference type="Rhea" id="RHEA-COMP:13532"/>
        <dbReference type="ChEBI" id="CHEBI:15378"/>
        <dbReference type="ChEBI" id="CHEBI:57273"/>
        <dbReference type="ChEBI" id="CHEBI:58189"/>
        <dbReference type="ChEBI" id="CHEBI:60651"/>
        <dbReference type="ChEBI" id="CHEBI:137207"/>
        <dbReference type="EC" id="2.4.1.68"/>
    </reaction>
</comment>
<keyword evidence="10" id="KW-1133">Transmembrane helix</keyword>
<evidence type="ECO:0000256" key="11">
    <source>
        <dbReference type="ARBA" id="ARBA00023034"/>
    </source>
</evidence>
<comment type="pathway">
    <text evidence="2 15">Protein modification; protein glycosylation.</text>
</comment>
<evidence type="ECO:0000256" key="16">
    <source>
        <dbReference type="PIRSR" id="PIRSR000472-50"/>
    </source>
</evidence>
<gene>
    <name evidence="24" type="ORF">KP79_PYT03231</name>
</gene>
<dbReference type="InterPro" id="IPR027350">
    <property type="entry name" value="GT23_dom"/>
</dbReference>
<dbReference type="FunFam" id="3.40.50.11350:FF:000001">
    <property type="entry name" value="Alpha-(1,6)-fucosyltransferase"/>
    <property type="match status" value="1"/>
</dbReference>
<comment type="similarity">
    <text evidence="15 20">Belongs to the glycosyltransferase 23 family.</text>
</comment>
<dbReference type="EMBL" id="NEDP02076651">
    <property type="protein sequence ID" value="OWF36263.1"/>
    <property type="molecule type" value="Genomic_DNA"/>
</dbReference>
<comment type="function">
    <text evidence="15">Catalyzes the addition of fucose in alpha 1-6 linkage to the first GlcNAc residue, next to the peptide chains in N-glycans.</text>
</comment>
<keyword evidence="6 15" id="KW-0328">Glycosyltransferase</keyword>
<dbReference type="Pfam" id="PF19745">
    <property type="entry name" value="FUT8_N_cat"/>
    <property type="match status" value="1"/>
</dbReference>
<evidence type="ECO:0000256" key="12">
    <source>
        <dbReference type="ARBA" id="ARBA00023136"/>
    </source>
</evidence>
<dbReference type="OrthoDB" id="6435034at2759"/>
<dbReference type="GO" id="GO:0008424">
    <property type="term" value="F:glycoprotein 6-alpha-L-fucosyltransferase activity"/>
    <property type="evidence" value="ECO:0007669"/>
    <property type="project" value="UniProtKB-EC"/>
</dbReference>
<evidence type="ECO:0000313" key="24">
    <source>
        <dbReference type="EMBL" id="OWF36263.1"/>
    </source>
</evidence>
<evidence type="ECO:0000256" key="8">
    <source>
        <dbReference type="ARBA" id="ARBA00022692"/>
    </source>
</evidence>
<reference evidence="24 25" key="1">
    <citation type="journal article" date="2017" name="Nat. Ecol. Evol.">
        <title>Scallop genome provides insights into evolution of bilaterian karyotype and development.</title>
        <authorList>
            <person name="Wang S."/>
            <person name="Zhang J."/>
            <person name="Jiao W."/>
            <person name="Li J."/>
            <person name="Xun X."/>
            <person name="Sun Y."/>
            <person name="Guo X."/>
            <person name="Huan P."/>
            <person name="Dong B."/>
            <person name="Zhang L."/>
            <person name="Hu X."/>
            <person name="Sun X."/>
            <person name="Wang J."/>
            <person name="Zhao C."/>
            <person name="Wang Y."/>
            <person name="Wang D."/>
            <person name="Huang X."/>
            <person name="Wang R."/>
            <person name="Lv J."/>
            <person name="Li Y."/>
            <person name="Zhang Z."/>
            <person name="Liu B."/>
            <person name="Lu W."/>
            <person name="Hui Y."/>
            <person name="Liang J."/>
            <person name="Zhou Z."/>
            <person name="Hou R."/>
            <person name="Li X."/>
            <person name="Liu Y."/>
            <person name="Li H."/>
            <person name="Ning X."/>
            <person name="Lin Y."/>
            <person name="Zhao L."/>
            <person name="Xing Q."/>
            <person name="Dou J."/>
            <person name="Li Y."/>
            <person name="Mao J."/>
            <person name="Guo H."/>
            <person name="Dou H."/>
            <person name="Li T."/>
            <person name="Mu C."/>
            <person name="Jiang W."/>
            <person name="Fu Q."/>
            <person name="Fu X."/>
            <person name="Miao Y."/>
            <person name="Liu J."/>
            <person name="Yu Q."/>
            <person name="Li R."/>
            <person name="Liao H."/>
            <person name="Li X."/>
            <person name="Kong Y."/>
            <person name="Jiang Z."/>
            <person name="Chourrout D."/>
            <person name="Li R."/>
            <person name="Bao Z."/>
        </authorList>
    </citation>
    <scope>NUCLEOTIDE SEQUENCE [LARGE SCALE GENOMIC DNA]</scope>
    <source>
        <strain evidence="24 25">PY_sf001</strain>
    </source>
</reference>
<dbReference type="FunFam" id="2.30.30.40:FF:000070">
    <property type="entry name" value="Alpha-(1,6)-fucosyltransferase"/>
    <property type="match status" value="1"/>
</dbReference>
<dbReference type="UniPathway" id="UPA00378"/>
<evidence type="ECO:0000256" key="14">
    <source>
        <dbReference type="ARBA" id="ARBA00093238"/>
    </source>
</evidence>
<dbReference type="PANTHER" id="PTHR13132:SF29">
    <property type="entry name" value="ALPHA-(1,6)-FUCOSYLTRANSFERASE"/>
    <property type="match status" value="1"/>
</dbReference>
<feature type="disulfide bond" evidence="18">
    <location>
        <begin position="457"/>
        <end position="464"/>
    </location>
</feature>
<feature type="disulfide bond" evidence="18">
    <location>
        <begin position="196"/>
        <end position="258"/>
    </location>
</feature>
<dbReference type="Gene3D" id="1.10.287.1060">
    <property type="entry name" value="ESAT-6-like"/>
    <property type="match status" value="1"/>
</dbReference>
<keyword evidence="5 19" id="KW-0728">SH3 domain</keyword>
<dbReference type="Gene3D" id="2.30.30.40">
    <property type="entry name" value="SH3 Domains"/>
    <property type="match status" value="1"/>
</dbReference>
<proteinExistence type="inferred from homology"/>
<keyword evidence="21" id="KW-0175">Coiled coil</keyword>
<evidence type="ECO:0000256" key="4">
    <source>
        <dbReference type="ARBA" id="ARBA00018201"/>
    </source>
</evidence>
<dbReference type="PROSITE" id="PS50002">
    <property type="entry name" value="SH3"/>
    <property type="match status" value="1"/>
</dbReference>
<dbReference type="Gene3D" id="3.40.50.11350">
    <property type="match status" value="1"/>
</dbReference>
<comment type="caution">
    <text evidence="24">The sequence shown here is derived from an EMBL/GenBank/DDBJ whole genome shotgun (WGS) entry which is preliminary data.</text>
</comment>
<evidence type="ECO:0000256" key="3">
    <source>
        <dbReference type="ARBA" id="ARBA00012660"/>
    </source>
</evidence>
<dbReference type="STRING" id="6573.A0A210PIE4"/>
<feature type="disulfide bond" evidence="18">
    <location>
        <begin position="204"/>
        <end position="222"/>
    </location>
</feature>
<organism evidence="24 25">
    <name type="scientific">Mizuhopecten yessoensis</name>
    <name type="common">Japanese scallop</name>
    <name type="synonym">Patinopecten yessoensis</name>
    <dbReference type="NCBI Taxonomy" id="6573"/>
    <lineage>
        <taxon>Eukaryota</taxon>
        <taxon>Metazoa</taxon>
        <taxon>Spiralia</taxon>
        <taxon>Lophotrochozoa</taxon>
        <taxon>Mollusca</taxon>
        <taxon>Bivalvia</taxon>
        <taxon>Autobranchia</taxon>
        <taxon>Pteriomorphia</taxon>
        <taxon>Pectinida</taxon>
        <taxon>Pectinoidea</taxon>
        <taxon>Pectinidae</taxon>
        <taxon>Mizuhopecten</taxon>
    </lineage>
</organism>
<dbReference type="SUPFAM" id="SSF50044">
    <property type="entry name" value="SH3-domain"/>
    <property type="match status" value="1"/>
</dbReference>
<keyword evidence="8" id="KW-0812">Transmembrane</keyword>
<evidence type="ECO:0000256" key="18">
    <source>
        <dbReference type="PIRSR" id="PIRSR000472-52"/>
    </source>
</evidence>
<evidence type="ECO:0000256" key="2">
    <source>
        <dbReference type="ARBA" id="ARBA00004922"/>
    </source>
</evidence>
<sequence>MKTWKVIGCLLFVWLGIMVYMSNSLFQSSDSNPSDIERQLKRALRELDKLKAQNDEFRSLVTDIKDQINTENAEPIKKRVAEAVKPVAVVKSKVCDATGPSLLHEQRRRKIENDVVEFWYFMRSELKKMKSTSKGDIVRVVDRVLSDGANYQKTLHNDFNLLRNVENAGELMKKESEELGRLVQKRFKYLQNPKDCASAKKLVCNLSKGCGYGCQLHHVTYCMMVAYATKRTLILESRGWRYASRGWESVFLPLSDNCKDKKGSSSRPWADPDIIRDAQVVEMPIVDSLHPRPNYLPLAIPMDLSDRLMRLHGDPAVWWIGQFVKYLTRPQPQLQTDMENAKAKLGFSKPIVGVHVRRTDKVGTEAAFHSIDEYMLYVEEYYDRLEAREPVHTRKVYLASDDPSVLPDAKSRYPHYTFISDIEITKTAGLNKRYTDQSLHGIIMDIHFLSLSDYLVCTFSSQVCRVAYEMMQTMHADASAYFKSLDDIYYFGGQNGHHMEVLEKHISKQPKEIDMEPGDSVGIAGNHWDGYSKGMNRRTGKDGLFPSYKTQSKVVIVDLPTYSEVDEDSHIDQ</sequence>
<evidence type="ECO:0000256" key="1">
    <source>
        <dbReference type="ARBA" id="ARBA00004447"/>
    </source>
</evidence>
<evidence type="ECO:0000256" key="15">
    <source>
        <dbReference type="PIRNR" id="PIRNR000472"/>
    </source>
</evidence>
<dbReference type="PROSITE" id="PS51659">
    <property type="entry name" value="GT23"/>
    <property type="match status" value="1"/>
</dbReference>
<keyword evidence="12 15" id="KW-0472">Membrane</keyword>
<keyword evidence="11 15" id="KW-0333">Golgi apparatus</keyword>
<feature type="domain" description="SH3" evidence="22">
    <location>
        <begin position="494"/>
        <end position="555"/>
    </location>
</feature>
<evidence type="ECO:0000256" key="21">
    <source>
        <dbReference type="SAM" id="Coils"/>
    </source>
</evidence>
<evidence type="ECO:0000256" key="6">
    <source>
        <dbReference type="ARBA" id="ARBA00022676"/>
    </source>
</evidence>
<dbReference type="InterPro" id="IPR045573">
    <property type="entry name" value="Fut8_N_cat"/>
</dbReference>
<dbReference type="PIRSF" id="PIRSF000472">
    <property type="entry name" value="Alpha1_6FUT_euk"/>
    <property type="match status" value="1"/>
</dbReference>
<dbReference type="GO" id="GO:0032580">
    <property type="term" value="C:Golgi cisterna membrane"/>
    <property type="evidence" value="ECO:0007669"/>
    <property type="project" value="UniProtKB-SubCell"/>
</dbReference>
<name>A0A210PIE4_MIZYE</name>
<keyword evidence="7 15" id="KW-0808">Transferase</keyword>
<feature type="region of interest" description="Important for donor substrate binding" evidence="16 20">
    <location>
        <begin position="357"/>
        <end position="358"/>
    </location>
</feature>
<evidence type="ECO:0000256" key="17">
    <source>
        <dbReference type="PIRSR" id="PIRSR000472-51"/>
    </source>
</evidence>
<feature type="coiled-coil region" evidence="21">
    <location>
        <begin position="33"/>
        <end position="67"/>
    </location>
</feature>
<evidence type="ECO:0000256" key="5">
    <source>
        <dbReference type="ARBA" id="ARBA00022443"/>
    </source>
</evidence>
<dbReference type="InterPro" id="IPR001452">
    <property type="entry name" value="SH3_domain"/>
</dbReference>
<dbReference type="InterPro" id="IPR035653">
    <property type="entry name" value="Fut8_SH3"/>
</dbReference>
<dbReference type="AlphaFoldDB" id="A0A210PIE4"/>
<evidence type="ECO:0000256" key="9">
    <source>
        <dbReference type="ARBA" id="ARBA00022968"/>
    </source>
</evidence>
<evidence type="ECO:0000256" key="19">
    <source>
        <dbReference type="PROSITE-ProRule" id="PRU00192"/>
    </source>
</evidence>
<dbReference type="InterPro" id="IPR036028">
    <property type="entry name" value="SH3-like_dom_sf"/>
</dbReference>
<evidence type="ECO:0000256" key="13">
    <source>
        <dbReference type="ARBA" id="ARBA00023157"/>
    </source>
</evidence>
<accession>A0A210PIE4</accession>